<evidence type="ECO:0000313" key="1">
    <source>
        <dbReference type="EMBL" id="SUH18815.1"/>
    </source>
</evidence>
<evidence type="ECO:0000313" key="2">
    <source>
        <dbReference type="Proteomes" id="UP000255509"/>
    </source>
</evidence>
<dbReference type="SUPFAM" id="SSF69618">
    <property type="entry name" value="HemD-like"/>
    <property type="match status" value="1"/>
</dbReference>
<dbReference type="Gene3D" id="3.40.50.10090">
    <property type="match status" value="2"/>
</dbReference>
<organism evidence="1 2">
    <name type="scientific">Salmonella enterica I</name>
    <dbReference type="NCBI Taxonomy" id="59201"/>
    <lineage>
        <taxon>Bacteria</taxon>
        <taxon>Pseudomonadati</taxon>
        <taxon>Pseudomonadota</taxon>
        <taxon>Gammaproteobacteria</taxon>
        <taxon>Enterobacterales</taxon>
        <taxon>Enterobacteriaceae</taxon>
        <taxon>Salmonella</taxon>
    </lineage>
</organism>
<gene>
    <name evidence="1" type="primary">hemD_1</name>
    <name evidence="1" type="ORF">NCTC8258_06676</name>
</gene>
<dbReference type="InterPro" id="IPR036108">
    <property type="entry name" value="4pyrrol_syn_uPrphyn_synt_sf"/>
</dbReference>
<dbReference type="Proteomes" id="UP000255509">
    <property type="component" value="Unassembled WGS sequence"/>
</dbReference>
<name>A0A379WIL0_SALET</name>
<dbReference type="GO" id="GO:0004852">
    <property type="term" value="F:uroporphyrinogen-III synthase activity"/>
    <property type="evidence" value="ECO:0007669"/>
    <property type="project" value="InterPro"/>
</dbReference>
<sequence>MSILITRPSPAGEALVSRLRALGQVAWSFPLIEFVAGRDLPTLADRLATLTENDLVFALSQHAVAFAHAQLQRDGRNWPVRRAISRLAAPRRSPFIPLAGSIFVIHWIGKSAKPCYNYLNYKILRANAR</sequence>
<dbReference type="AlphaFoldDB" id="A0A379WIL0"/>
<accession>A0A379WIL0</accession>
<protein>
    <submittedName>
        <fullName evidence="1">Uroporphyrinogen III synthase</fullName>
    </submittedName>
</protein>
<dbReference type="GO" id="GO:0033014">
    <property type="term" value="P:tetrapyrrole biosynthetic process"/>
    <property type="evidence" value="ECO:0007669"/>
    <property type="project" value="InterPro"/>
</dbReference>
<proteinExistence type="predicted"/>
<reference evidence="1 2" key="1">
    <citation type="submission" date="2018-06" db="EMBL/GenBank/DDBJ databases">
        <authorList>
            <consortium name="Pathogen Informatics"/>
            <person name="Doyle S."/>
        </authorList>
    </citation>
    <scope>NUCLEOTIDE SEQUENCE [LARGE SCALE GENOMIC DNA]</scope>
    <source>
        <strain evidence="1 2">NCTC8258</strain>
    </source>
</reference>
<dbReference type="EMBL" id="UGXS01000004">
    <property type="protein sequence ID" value="SUH18815.1"/>
    <property type="molecule type" value="Genomic_DNA"/>
</dbReference>